<sequence length="331" mass="38220">MNIPKKIHYFWAGNNISKDGLRSIINVKAENPDFKVYLWGTKKHLFFNTINSLGIDIEPQLETGLSFHDSRDIEDAFLSLKQSPYFIDQKIIWRLHAIYHRQINGFYHNYASASDIVRLVILFVEGGIYLDVDIELANAVPKFSSNNTFHKIDQLLKRKAIFENINAAQGIAFGDVTGSGWTVNKFGNAIITAPIQSRKIAELLIVIDRRVQVMYEGTSKLKNNGWENWRSEPQLRKLGTLWTTGPGLYCGWFNQEKNRPSDAKRPRVVNESNKYIPSEHLRMEKEGEIMFNNIDAKAQWGKVREKNKDRPDYASESPFDLKSSYNDLFRK</sequence>
<name>A0ABS0U9B3_9GAMM</name>
<dbReference type="Proteomes" id="UP000696184">
    <property type="component" value="Unassembled WGS sequence"/>
</dbReference>
<dbReference type="SUPFAM" id="SSF53448">
    <property type="entry name" value="Nucleotide-diphospho-sugar transferases"/>
    <property type="match status" value="1"/>
</dbReference>
<dbReference type="PANTHER" id="PTHR32385">
    <property type="entry name" value="MANNOSYL PHOSPHORYLINOSITOL CERAMIDE SYNTHASE"/>
    <property type="match status" value="1"/>
</dbReference>
<feature type="compositionally biased region" description="Basic and acidic residues" evidence="2">
    <location>
        <begin position="302"/>
        <end position="313"/>
    </location>
</feature>
<feature type="region of interest" description="Disordered" evidence="2">
    <location>
        <begin position="302"/>
        <end position="331"/>
    </location>
</feature>
<evidence type="ECO:0000313" key="4">
    <source>
        <dbReference type="Proteomes" id="UP000696184"/>
    </source>
</evidence>
<accession>A0ABS0U9B3</accession>
<dbReference type="InterPro" id="IPR007577">
    <property type="entry name" value="GlycoTrfase_DXD_sugar-bd_CS"/>
</dbReference>
<reference evidence="3 4" key="1">
    <citation type="submission" date="2020-08" db="EMBL/GenBank/DDBJ databases">
        <title>Description of Xenorhabdus lircayensis sp. nov., the symbiotic bacterium associated with the entomopathogenic nematode Steirnernema unicornum.</title>
        <authorList>
            <person name="Castaneda-Alvarez C."/>
            <person name="Prodan S."/>
            <person name="Zamorano A."/>
            <person name="San-Blas E."/>
            <person name="Aballay E."/>
        </authorList>
    </citation>
    <scope>NUCLEOTIDE SEQUENCE [LARGE SCALE GENOMIC DNA]</scope>
    <source>
        <strain evidence="3 4">VLS</strain>
    </source>
</reference>
<dbReference type="Gene3D" id="3.90.550.20">
    <property type="match status" value="1"/>
</dbReference>
<evidence type="ECO:0000313" key="3">
    <source>
        <dbReference type="EMBL" id="MBI6550468.1"/>
    </source>
</evidence>
<gene>
    <name evidence="3" type="ORF">H8A87_17695</name>
</gene>
<evidence type="ECO:0000256" key="1">
    <source>
        <dbReference type="ARBA" id="ARBA00022679"/>
    </source>
</evidence>
<dbReference type="EMBL" id="JACOII010000065">
    <property type="protein sequence ID" value="MBI6550468.1"/>
    <property type="molecule type" value="Genomic_DNA"/>
</dbReference>
<protein>
    <submittedName>
        <fullName evidence="3">Uncharacterized protein</fullName>
    </submittedName>
</protein>
<dbReference type="Pfam" id="PF04488">
    <property type="entry name" value="Gly_transf_sug"/>
    <property type="match status" value="1"/>
</dbReference>
<dbReference type="PANTHER" id="PTHR32385:SF15">
    <property type="entry name" value="INOSITOL PHOSPHOCERAMIDE MANNOSYLTRANSFERASE 1"/>
    <property type="match status" value="1"/>
</dbReference>
<dbReference type="RefSeq" id="WP_198691233.1">
    <property type="nucleotide sequence ID" value="NZ_CAWPUD010000066.1"/>
</dbReference>
<proteinExistence type="predicted"/>
<evidence type="ECO:0000256" key="2">
    <source>
        <dbReference type="SAM" id="MobiDB-lite"/>
    </source>
</evidence>
<keyword evidence="1" id="KW-0808">Transferase</keyword>
<dbReference type="InterPro" id="IPR029044">
    <property type="entry name" value="Nucleotide-diphossugar_trans"/>
</dbReference>
<organism evidence="3 4">
    <name type="scientific">Xenorhabdus lircayensis</name>
    <dbReference type="NCBI Taxonomy" id="2763499"/>
    <lineage>
        <taxon>Bacteria</taxon>
        <taxon>Pseudomonadati</taxon>
        <taxon>Pseudomonadota</taxon>
        <taxon>Gammaproteobacteria</taxon>
        <taxon>Enterobacterales</taxon>
        <taxon>Morganellaceae</taxon>
        <taxon>Xenorhabdus</taxon>
    </lineage>
</organism>
<keyword evidence="4" id="KW-1185">Reference proteome</keyword>
<comment type="caution">
    <text evidence="3">The sequence shown here is derived from an EMBL/GenBank/DDBJ whole genome shotgun (WGS) entry which is preliminary data.</text>
</comment>
<dbReference type="InterPro" id="IPR051706">
    <property type="entry name" value="Glycosyltransferase_domain"/>
</dbReference>